<feature type="domain" description="ATP-grasp" evidence="2">
    <location>
        <begin position="631"/>
        <end position="862"/>
    </location>
</feature>
<dbReference type="PANTHER" id="PTHR21621">
    <property type="entry name" value="RIBOSOMAL PROTEIN S6 MODIFICATION PROTEIN"/>
    <property type="match status" value="1"/>
</dbReference>
<evidence type="ECO:0000259" key="2">
    <source>
        <dbReference type="PROSITE" id="PS50975"/>
    </source>
</evidence>
<organism evidence="3 4">
    <name type="scientific">Bacillus benzoevorans</name>
    <dbReference type="NCBI Taxonomy" id="1456"/>
    <lineage>
        <taxon>Bacteria</taxon>
        <taxon>Bacillati</taxon>
        <taxon>Bacillota</taxon>
        <taxon>Bacilli</taxon>
        <taxon>Bacillales</taxon>
        <taxon>Bacillaceae</taxon>
        <taxon>Bacillus</taxon>
    </lineage>
</organism>
<dbReference type="InterPro" id="IPR026838">
    <property type="entry name" value="YheC/D"/>
</dbReference>
<proteinExistence type="predicted"/>
<dbReference type="GO" id="GO:0005737">
    <property type="term" value="C:cytoplasm"/>
    <property type="evidence" value="ECO:0007669"/>
    <property type="project" value="TreeGrafter"/>
</dbReference>
<dbReference type="EMBL" id="JACHGK010000005">
    <property type="protein sequence ID" value="MBB6445380.1"/>
    <property type="molecule type" value="Genomic_DNA"/>
</dbReference>
<evidence type="ECO:0000313" key="4">
    <source>
        <dbReference type="Proteomes" id="UP000531594"/>
    </source>
</evidence>
<dbReference type="Proteomes" id="UP000531594">
    <property type="component" value="Unassembled WGS sequence"/>
</dbReference>
<dbReference type="RefSeq" id="WP_184525344.1">
    <property type="nucleotide sequence ID" value="NZ_JACHGK010000005.1"/>
</dbReference>
<dbReference type="InterPro" id="IPR025681">
    <property type="entry name" value="COOH-NH2_lig"/>
</dbReference>
<dbReference type="SUPFAM" id="SSF56059">
    <property type="entry name" value="Glutathione synthetase ATP-binding domain-like"/>
    <property type="match status" value="1"/>
</dbReference>
<dbReference type="PANTHER" id="PTHR21621:SF2">
    <property type="entry name" value="COENZYME GAMMA-F420-2:ALPHA-L-GLUTAMATE LIGASE"/>
    <property type="match status" value="1"/>
</dbReference>
<protein>
    <recommendedName>
        <fullName evidence="2">ATP-grasp domain-containing protein</fullName>
    </recommendedName>
</protein>
<dbReference type="PROSITE" id="PS50975">
    <property type="entry name" value="ATP_GRASP"/>
    <property type="match status" value="1"/>
</dbReference>
<accession>A0A7X0HR26</accession>
<gene>
    <name evidence="3" type="ORF">HNR53_001998</name>
</gene>
<dbReference type="InterPro" id="IPR011761">
    <property type="entry name" value="ATP-grasp"/>
</dbReference>
<name>A0A7X0HR26_9BACI</name>
<dbReference type="GO" id="GO:0005524">
    <property type="term" value="F:ATP binding"/>
    <property type="evidence" value="ECO:0007669"/>
    <property type="project" value="UniProtKB-UniRule"/>
</dbReference>
<evidence type="ECO:0000256" key="1">
    <source>
        <dbReference type="PROSITE-ProRule" id="PRU00409"/>
    </source>
</evidence>
<dbReference type="GO" id="GO:0043774">
    <property type="term" value="F:coenzyme F420-2 alpha-glutamyl ligase activity"/>
    <property type="evidence" value="ECO:0007669"/>
    <property type="project" value="TreeGrafter"/>
</dbReference>
<reference evidence="3 4" key="1">
    <citation type="submission" date="2020-08" db="EMBL/GenBank/DDBJ databases">
        <title>Genomic Encyclopedia of Type Strains, Phase IV (KMG-IV): sequencing the most valuable type-strain genomes for metagenomic binning, comparative biology and taxonomic classification.</title>
        <authorList>
            <person name="Goeker M."/>
        </authorList>
    </citation>
    <scope>NUCLEOTIDE SEQUENCE [LARGE SCALE GENOMIC DNA]</scope>
    <source>
        <strain evidence="3 4">DSM 5391</strain>
    </source>
</reference>
<sequence>MELINSPFFIGEDKELILQMLKTNNVQAVEIVDVNHCSYPIIGRKFGHHSGRDIKIIHSKEQSLEEDFDYFTKLVVIEHEYKLEVLGLDVVKTEEAIVHAVKNREIPIRTVQYGWEYEEIDQRDLPKEWLQLAVRAVYVTGMQHAYVKLGKLNSEKAIVLDVHPLPAEDFGQEEDAKEIFTIGADIEFMLSCDDELLPASEFFPLEGAVGCDERQIEQDSGEFALAEIRPEQSESPHELFRNIQSLIAAASERIPYSNISIRAGSMPFYGYQCGGHLHLGIKPSVKLLRVLDYFLAFPLAMLEQSNTSRKRRRTKHGGIGRFRHKPYGFEYLSLSSWMIKPEITLAVLCLAKLAVSHFTKLETPYLFHPLIQRAYYQGNQPVLKSIWQDIKKQIITKTDYLSYEKELTPFFKCIEEGYLLNEAKDIRKNWNLEIPNQEYERGLIIHVPKKIREKFHLSVGEDTFVCAGKSMSKATIRPYSFSFRNSKIIQLTPKLRENLSLPKEWNPKILPANGSLILGPILGILTNRPFERQGTYFQHISKMAINKQMLVYVFEPKDIIWEKQLIKGTTTEGEGLFPFPAVIYDRYFLTRKKQIKEIEEIRAKLQFIYQIPFINSPKLFDLTGDKWLSYQVLKEKHEEYLPDTCIYKQPSDIKEMIDLYGEVFIKPLGGALGKGIIQVMQNPSGLYWMNPKQQNFQPLGAVEDLTATLFPQIERGPYVLQEAVRRKKLNEHYVEIRVYMQKNGRMKWVRTGMVARLTNEGIMTVETEINRRASIVLSKLYPNPNERRIIKNQITKVTKSVVETIEHTVGTFGELAVDICIDQYDTIKILEVNAKPDNLFSQVNAYKLRNLAAQRLLNYATALSGFVWNDKEESGGFS</sequence>
<comment type="caution">
    <text evidence="3">The sequence shown here is derived from an EMBL/GenBank/DDBJ whole genome shotgun (WGS) entry which is preliminary data.</text>
</comment>
<dbReference type="Pfam" id="PF14395">
    <property type="entry name" value="COOH-NH2_lig"/>
    <property type="match status" value="1"/>
</dbReference>
<dbReference type="GO" id="GO:0046872">
    <property type="term" value="F:metal ion binding"/>
    <property type="evidence" value="ECO:0007669"/>
    <property type="project" value="InterPro"/>
</dbReference>
<keyword evidence="1" id="KW-0067">ATP-binding</keyword>
<evidence type="ECO:0000313" key="3">
    <source>
        <dbReference type="EMBL" id="MBB6445380.1"/>
    </source>
</evidence>
<keyword evidence="4" id="KW-1185">Reference proteome</keyword>
<dbReference type="AlphaFoldDB" id="A0A7X0HR26"/>
<dbReference type="Pfam" id="PF14398">
    <property type="entry name" value="ATPgrasp_YheCD"/>
    <property type="match status" value="1"/>
</dbReference>
<keyword evidence="1" id="KW-0547">Nucleotide-binding</keyword>